<dbReference type="Gene3D" id="1.20.120.1760">
    <property type="match status" value="1"/>
</dbReference>
<feature type="transmembrane region" description="Helical" evidence="1">
    <location>
        <begin position="128"/>
        <end position="156"/>
    </location>
</feature>
<protein>
    <recommendedName>
        <fullName evidence="4">CDP-alcohol phosphatidyltransferase family protein</fullName>
    </recommendedName>
</protein>
<evidence type="ECO:0000313" key="2">
    <source>
        <dbReference type="EMBL" id="PQJ11233.1"/>
    </source>
</evidence>
<keyword evidence="1" id="KW-0812">Transmembrane</keyword>
<dbReference type="InterPro" id="IPR000462">
    <property type="entry name" value="CDP-OH_P_trans"/>
</dbReference>
<feature type="transmembrane region" description="Helical" evidence="1">
    <location>
        <begin position="7"/>
        <end position="23"/>
    </location>
</feature>
<name>A0A2S7SWD5_9BACT</name>
<dbReference type="InterPro" id="IPR043130">
    <property type="entry name" value="CDP-OH_PTrfase_TM_dom"/>
</dbReference>
<proteinExistence type="predicted"/>
<dbReference type="AlphaFoldDB" id="A0A2S7SWD5"/>
<dbReference type="Pfam" id="PF01066">
    <property type="entry name" value="CDP-OH_P_transf"/>
    <property type="match status" value="1"/>
</dbReference>
<keyword evidence="1" id="KW-1133">Transmembrane helix</keyword>
<dbReference type="GO" id="GO:0016780">
    <property type="term" value="F:phosphotransferase activity, for other substituted phosphate groups"/>
    <property type="evidence" value="ECO:0007669"/>
    <property type="project" value="InterPro"/>
</dbReference>
<accession>A0A2S7SWD5</accession>
<comment type="caution">
    <text evidence="2">The sequence shown here is derived from an EMBL/GenBank/DDBJ whole genome shotgun (WGS) entry which is preliminary data.</text>
</comment>
<dbReference type="RefSeq" id="WP_105038112.1">
    <property type="nucleotide sequence ID" value="NZ_PPSL01000002.1"/>
</dbReference>
<gene>
    <name evidence="2" type="ORF">CJD36_005350</name>
</gene>
<dbReference type="Proteomes" id="UP000239872">
    <property type="component" value="Unassembled WGS sequence"/>
</dbReference>
<dbReference type="GO" id="GO:0008654">
    <property type="term" value="P:phospholipid biosynthetic process"/>
    <property type="evidence" value="ECO:0007669"/>
    <property type="project" value="InterPro"/>
</dbReference>
<feature type="transmembrane region" description="Helical" evidence="1">
    <location>
        <begin position="66"/>
        <end position="83"/>
    </location>
</feature>
<sequence>MKHLPWLLIYLRFALTIPAIFMADHNLLGWPYILLLAIAAATDYYDGVLARKYGVETAAVRQWDSIADTVFFLGVLAGMYLAYPAIFATYAWGIYTILGLEAVRYVYDLYKFRRGASYHARSAKIFGVALLIATIAIMGFGIAMPFLPIALILGIISELEGLCMSIILKTWTYNVKHIGIAIRLRNTENS</sequence>
<feature type="transmembrane region" description="Helical" evidence="1">
    <location>
        <begin position="29"/>
        <end position="45"/>
    </location>
</feature>
<keyword evidence="1" id="KW-0472">Membrane</keyword>
<organism evidence="2 3">
    <name type="scientific">Flavipsychrobacter stenotrophus</name>
    <dbReference type="NCBI Taxonomy" id="2077091"/>
    <lineage>
        <taxon>Bacteria</taxon>
        <taxon>Pseudomonadati</taxon>
        <taxon>Bacteroidota</taxon>
        <taxon>Chitinophagia</taxon>
        <taxon>Chitinophagales</taxon>
        <taxon>Chitinophagaceae</taxon>
        <taxon>Flavipsychrobacter</taxon>
    </lineage>
</organism>
<keyword evidence="3" id="KW-1185">Reference proteome</keyword>
<evidence type="ECO:0008006" key="4">
    <source>
        <dbReference type="Google" id="ProtNLM"/>
    </source>
</evidence>
<dbReference type="GO" id="GO:0016020">
    <property type="term" value="C:membrane"/>
    <property type="evidence" value="ECO:0007669"/>
    <property type="project" value="InterPro"/>
</dbReference>
<evidence type="ECO:0000256" key="1">
    <source>
        <dbReference type="SAM" id="Phobius"/>
    </source>
</evidence>
<reference evidence="2 3" key="1">
    <citation type="submission" date="2018-01" db="EMBL/GenBank/DDBJ databases">
        <title>A novel member of the phylum Bacteroidetes isolated from glacier ice.</title>
        <authorList>
            <person name="Liu Q."/>
            <person name="Xin Y.-H."/>
        </authorList>
    </citation>
    <scope>NUCLEOTIDE SEQUENCE [LARGE SCALE GENOMIC DNA]</scope>
    <source>
        <strain evidence="2 3">RB1R16</strain>
    </source>
</reference>
<dbReference type="EMBL" id="PPSL01000002">
    <property type="protein sequence ID" value="PQJ11233.1"/>
    <property type="molecule type" value="Genomic_DNA"/>
</dbReference>
<dbReference type="OrthoDB" id="9785031at2"/>
<evidence type="ECO:0000313" key="3">
    <source>
        <dbReference type="Proteomes" id="UP000239872"/>
    </source>
</evidence>